<dbReference type="Proteomes" id="UP000469558">
    <property type="component" value="Unassembled WGS sequence"/>
</dbReference>
<protein>
    <submittedName>
        <fullName evidence="1">Uncharacterized protein</fullName>
    </submittedName>
</protein>
<reference evidence="1 2" key="1">
    <citation type="submission" date="2018-05" db="EMBL/GenBank/DDBJ databases">
        <title>Genome sequencing and assembly of the regulated plant pathogen Lachnellula willkommii and related sister species for the development of diagnostic species identification markers.</title>
        <authorList>
            <person name="Giroux E."/>
            <person name="Bilodeau G."/>
        </authorList>
    </citation>
    <scope>NUCLEOTIDE SEQUENCE [LARGE SCALE GENOMIC DNA]</scope>
    <source>
        <strain evidence="1 2">CBS 268.59</strain>
    </source>
</reference>
<dbReference type="OrthoDB" id="3543968at2759"/>
<gene>
    <name evidence="1" type="ORF">LSUE1_G010362</name>
</gene>
<proteinExistence type="predicted"/>
<comment type="caution">
    <text evidence="1">The sequence shown here is derived from an EMBL/GenBank/DDBJ whole genome shotgun (WGS) entry which is preliminary data.</text>
</comment>
<feature type="non-terminal residue" evidence="1">
    <location>
        <position position="72"/>
    </location>
</feature>
<sequence length="72" mass="8147">MNIIKIKADNIYMFRSPTSRPNIAYSVVEYAENKFGRGDISAVCKLVKQKLEEYTTPAKIIIYSGSIVTTQE</sequence>
<name>A0A8T9BRZ5_9HELO</name>
<dbReference type="EMBL" id="QGMK01003461">
    <property type="protein sequence ID" value="TVY52668.1"/>
    <property type="molecule type" value="Genomic_DNA"/>
</dbReference>
<dbReference type="AlphaFoldDB" id="A0A8T9BRZ5"/>
<evidence type="ECO:0000313" key="1">
    <source>
        <dbReference type="EMBL" id="TVY52668.1"/>
    </source>
</evidence>
<accession>A0A8T9BRZ5</accession>
<keyword evidence="2" id="KW-1185">Reference proteome</keyword>
<organism evidence="1 2">
    <name type="scientific">Lachnellula suecica</name>
    <dbReference type="NCBI Taxonomy" id="602035"/>
    <lineage>
        <taxon>Eukaryota</taxon>
        <taxon>Fungi</taxon>
        <taxon>Dikarya</taxon>
        <taxon>Ascomycota</taxon>
        <taxon>Pezizomycotina</taxon>
        <taxon>Leotiomycetes</taxon>
        <taxon>Helotiales</taxon>
        <taxon>Lachnaceae</taxon>
        <taxon>Lachnellula</taxon>
    </lineage>
</organism>
<evidence type="ECO:0000313" key="2">
    <source>
        <dbReference type="Proteomes" id="UP000469558"/>
    </source>
</evidence>